<evidence type="ECO:0000256" key="1">
    <source>
        <dbReference type="SAM" id="MobiDB-lite"/>
    </source>
</evidence>
<keyword evidence="2" id="KW-0812">Transmembrane</keyword>
<evidence type="ECO:0000313" key="3">
    <source>
        <dbReference type="EMBL" id="GAX12085.1"/>
    </source>
</evidence>
<organism evidence="3 4">
    <name type="scientific">Fistulifera solaris</name>
    <name type="common">Oleaginous diatom</name>
    <dbReference type="NCBI Taxonomy" id="1519565"/>
    <lineage>
        <taxon>Eukaryota</taxon>
        <taxon>Sar</taxon>
        <taxon>Stramenopiles</taxon>
        <taxon>Ochrophyta</taxon>
        <taxon>Bacillariophyta</taxon>
        <taxon>Bacillariophyceae</taxon>
        <taxon>Bacillariophycidae</taxon>
        <taxon>Naviculales</taxon>
        <taxon>Naviculaceae</taxon>
        <taxon>Fistulifera</taxon>
    </lineage>
</organism>
<keyword evidence="4" id="KW-1185">Reference proteome</keyword>
<feature type="compositionally biased region" description="Low complexity" evidence="1">
    <location>
        <begin position="1"/>
        <end position="15"/>
    </location>
</feature>
<feature type="transmembrane region" description="Helical" evidence="2">
    <location>
        <begin position="192"/>
        <end position="213"/>
    </location>
</feature>
<dbReference type="EMBL" id="BDSP01000049">
    <property type="protein sequence ID" value="GAX12085.1"/>
    <property type="molecule type" value="Genomic_DNA"/>
</dbReference>
<proteinExistence type="predicted"/>
<dbReference type="AlphaFoldDB" id="A0A1Z5JDL0"/>
<evidence type="ECO:0000256" key="2">
    <source>
        <dbReference type="SAM" id="Phobius"/>
    </source>
</evidence>
<sequence>MVSSSQSGKKATSSAKGKKESSQNIESDLLSPQEKALRDKLYPYFIMRCYHLPGNNWQQDLWQYLMNNHPLFGIFCHHRHHPVTRNVRILSLIGSFCFGLAITNIIYLGFVFTDSDYEREYVTVQYNASETESINNHVTSLQVTNGNIALWTIGAALHALYDNVIWSLAACTYCMDTRGGMTARVDRYRSTGVLFIVLSVIVVSALATFAVTLRSAIDAGNVDTDEVDSYAAGDTQYKVFTVGDAKSYEFILAYLVELGLNYLGYYPVIGTVLFSGVLGCFRYRVIGGRPAEILEMKARELADAQNSAA</sequence>
<name>A0A1Z5JDL0_FISSO</name>
<protein>
    <submittedName>
        <fullName evidence="3">Uncharacterized protein</fullName>
    </submittedName>
</protein>
<dbReference type="Proteomes" id="UP000198406">
    <property type="component" value="Unassembled WGS sequence"/>
</dbReference>
<dbReference type="InParanoid" id="A0A1Z5JDL0"/>
<feature type="transmembrane region" description="Helical" evidence="2">
    <location>
        <begin position="262"/>
        <end position="281"/>
    </location>
</feature>
<keyword evidence="2" id="KW-0472">Membrane</keyword>
<reference evidence="3 4" key="1">
    <citation type="journal article" date="2015" name="Plant Cell">
        <title>Oil accumulation by the oleaginous diatom Fistulifera solaris as revealed by the genome and transcriptome.</title>
        <authorList>
            <person name="Tanaka T."/>
            <person name="Maeda Y."/>
            <person name="Veluchamy A."/>
            <person name="Tanaka M."/>
            <person name="Abida H."/>
            <person name="Marechal E."/>
            <person name="Bowler C."/>
            <person name="Muto M."/>
            <person name="Sunaga Y."/>
            <person name="Tanaka M."/>
            <person name="Yoshino T."/>
            <person name="Taniguchi T."/>
            <person name="Fukuda Y."/>
            <person name="Nemoto M."/>
            <person name="Matsumoto M."/>
            <person name="Wong P.S."/>
            <person name="Aburatani S."/>
            <person name="Fujibuchi W."/>
        </authorList>
    </citation>
    <scope>NUCLEOTIDE SEQUENCE [LARGE SCALE GENOMIC DNA]</scope>
    <source>
        <strain evidence="3 4">JPCC DA0580</strain>
    </source>
</reference>
<gene>
    <name evidence="3" type="ORF">FisN_15Lh223</name>
</gene>
<feature type="transmembrane region" description="Helical" evidence="2">
    <location>
        <begin position="148"/>
        <end position="171"/>
    </location>
</feature>
<dbReference type="OrthoDB" id="43681at2759"/>
<comment type="caution">
    <text evidence="3">The sequence shown here is derived from an EMBL/GenBank/DDBJ whole genome shotgun (WGS) entry which is preliminary data.</text>
</comment>
<feature type="transmembrane region" description="Helical" evidence="2">
    <location>
        <begin position="89"/>
        <end position="112"/>
    </location>
</feature>
<accession>A0A1Z5JDL0</accession>
<keyword evidence="2" id="KW-1133">Transmembrane helix</keyword>
<feature type="region of interest" description="Disordered" evidence="1">
    <location>
        <begin position="1"/>
        <end position="27"/>
    </location>
</feature>
<evidence type="ECO:0000313" key="4">
    <source>
        <dbReference type="Proteomes" id="UP000198406"/>
    </source>
</evidence>